<evidence type="ECO:0000256" key="3">
    <source>
        <dbReference type="ARBA" id="ARBA00022741"/>
    </source>
</evidence>
<evidence type="ECO:0000256" key="6">
    <source>
        <dbReference type="ARBA" id="ARBA00023136"/>
    </source>
</evidence>
<feature type="compositionally biased region" description="Basic and acidic residues" evidence="7">
    <location>
        <begin position="885"/>
        <end position="895"/>
    </location>
</feature>
<keyword evidence="3" id="KW-0547">Nucleotide-binding</keyword>
<dbReference type="Pfam" id="PF00005">
    <property type="entry name" value="ABC_tran"/>
    <property type="match status" value="2"/>
</dbReference>
<keyword evidence="2 8" id="KW-0812">Transmembrane</keyword>
<dbReference type="SMART" id="SM00382">
    <property type="entry name" value="AAA"/>
    <property type="match status" value="2"/>
</dbReference>
<dbReference type="CDD" id="cd18584">
    <property type="entry name" value="ABC_6TM_AarD_CydD"/>
    <property type="match status" value="1"/>
</dbReference>
<dbReference type="Gene3D" id="3.40.50.300">
    <property type="entry name" value="P-loop containing nucleotide triphosphate hydrolases"/>
    <property type="match status" value="2"/>
</dbReference>
<proteinExistence type="predicted"/>
<keyword evidence="4 11" id="KW-0067">ATP-binding</keyword>
<evidence type="ECO:0000259" key="10">
    <source>
        <dbReference type="PROSITE" id="PS50929"/>
    </source>
</evidence>
<feature type="transmembrane region" description="Helical" evidence="8">
    <location>
        <begin position="792"/>
        <end position="818"/>
    </location>
</feature>
<evidence type="ECO:0000259" key="9">
    <source>
        <dbReference type="PROSITE" id="PS50893"/>
    </source>
</evidence>
<dbReference type="SUPFAM" id="SSF52540">
    <property type="entry name" value="P-loop containing nucleoside triphosphate hydrolases"/>
    <property type="match status" value="2"/>
</dbReference>
<feature type="transmembrane region" description="Helical" evidence="8">
    <location>
        <begin position="157"/>
        <end position="176"/>
    </location>
</feature>
<dbReference type="InterPro" id="IPR036640">
    <property type="entry name" value="ABC1_TM_sf"/>
</dbReference>
<feature type="transmembrane region" description="Helical" evidence="8">
    <location>
        <begin position="58"/>
        <end position="79"/>
    </location>
</feature>
<protein>
    <submittedName>
        <fullName evidence="11">ATP-binding cassette subfamily C protein CydCD</fullName>
    </submittedName>
</protein>
<dbReference type="PANTHER" id="PTHR24221">
    <property type="entry name" value="ATP-BINDING CASSETTE SUB-FAMILY B"/>
    <property type="match status" value="1"/>
</dbReference>
<feature type="transmembrane region" description="Helical" evidence="8">
    <location>
        <begin position="658"/>
        <end position="677"/>
    </location>
</feature>
<dbReference type="InterPro" id="IPR003593">
    <property type="entry name" value="AAA+_ATPase"/>
</dbReference>
<keyword evidence="12" id="KW-1185">Reference proteome</keyword>
<dbReference type="InterPro" id="IPR011527">
    <property type="entry name" value="ABC1_TM_dom"/>
</dbReference>
<name>A0A7Y9J6S5_9PSEU</name>
<sequence>MSGPVDPRLLRLARPALPGVAAQVVLGVAGAVADAVALVAAGLLVASLVGGGRPTTEIAWLVGAVLVRALVAAVSPWVAAGTATRVVEPQRERLLDARDVDAERGDPGATRRRELAAGGVDDLRAWFTSYLPALVLAAVLPPLVLVGLFLADRTSAVIVLVTLPLLPVFAALIGWVTEKRAAAQWAAGERLSGHVLDVVTGLATLRLFGRARRQVDEVARTGEAHRRATASVLRVAFLSTTALDLVATVSVGLVAVSAGLRVVDGSLGLAPALVAILLAPEAYRPIREVGSRFHDAQVPSGLVSAARGPGDRPGAAGVRASAVRVRYPQRRADALVLDSLEVAPGEVVALAGESGAGKTTLLRVLAGAIRADEGTVAVGGPVQYLPQRPTLPHARTVGEALGSSDRSVLDALDLPFDVDASLAEEGGSVSAGQRERLALARVLVALEADPRQTVLLDEPTAHLDAATEARVLDLLRAAAARGAAVLLVAHRPAALAAADRVVTLARPSGPPVPREGNPGATRALEGSPHASGAGSRRGFRTAGGVALGAGSVLAGLVLTAASTWLIVRADARPPVLTLSIAVVIVRGTAVLRPLLRYLERLVTHDDALARVAGWRRALVAVLVDRVPGAVAGRRGDLLARAVDDVDVRLDGLVRGRQPVLVAALVLPVVLLVAWLAVPATLPALVVGLGVAGVAVPLLAAGLARRDGPVLDRAGDRLRAAVVETLAAREELVVRDRDDVLAVPRARAADLDRARRRAAVHEGLLDGVAHLALGVTTVGAALAAVSLEASPELVGIVVLLPTALAGTVLALPGAARALVRGRQARARTEVLASVPPPAADPADDSCVPPLTSDVSRSPRSVERLGVPDVSRVPPLTSEVSRSPRSTGDDGRGDDGRGVGGRSVALDASEEPSTQGHATPAAVTVHGLTAGWGARQALRDVDLDLPPGARVGVTGVSGSGKSTLAAVLLKFLDPASGRVTIDGVDVRDLPGDEVRRRIGLLGDHDHVFTTSVRRNLLLAAPDADDERLHAALRRVHLDGWVATLGDGLDTVIGPGSISGGERRRLAAARLVLAGPGVWLLDEPTEGLDVATAQALMADLLAGDHTVLLLTHRPEGLDRMDTVLELVDGELRSGALVAS</sequence>
<dbReference type="GO" id="GO:0005886">
    <property type="term" value="C:plasma membrane"/>
    <property type="evidence" value="ECO:0007669"/>
    <property type="project" value="UniProtKB-SubCell"/>
</dbReference>
<evidence type="ECO:0000256" key="4">
    <source>
        <dbReference type="ARBA" id="ARBA00022840"/>
    </source>
</evidence>
<organism evidence="11 12">
    <name type="scientific">Actinomycetospora corticicola</name>
    <dbReference type="NCBI Taxonomy" id="663602"/>
    <lineage>
        <taxon>Bacteria</taxon>
        <taxon>Bacillati</taxon>
        <taxon>Actinomycetota</taxon>
        <taxon>Actinomycetes</taxon>
        <taxon>Pseudonocardiales</taxon>
        <taxon>Pseudonocardiaceae</taxon>
        <taxon>Actinomycetospora</taxon>
    </lineage>
</organism>
<dbReference type="Gene3D" id="1.20.1560.10">
    <property type="entry name" value="ABC transporter type 1, transmembrane domain"/>
    <property type="match status" value="2"/>
</dbReference>
<dbReference type="RefSeq" id="WP_218890278.1">
    <property type="nucleotide sequence ID" value="NZ_BAABHP010000021.1"/>
</dbReference>
<evidence type="ECO:0000256" key="7">
    <source>
        <dbReference type="SAM" id="MobiDB-lite"/>
    </source>
</evidence>
<feature type="transmembrane region" description="Helical" evidence="8">
    <location>
        <begin position="130"/>
        <end position="150"/>
    </location>
</feature>
<evidence type="ECO:0000256" key="2">
    <source>
        <dbReference type="ARBA" id="ARBA00022692"/>
    </source>
</evidence>
<dbReference type="EMBL" id="JACCBN010000001">
    <property type="protein sequence ID" value="NYD36744.1"/>
    <property type="molecule type" value="Genomic_DNA"/>
</dbReference>
<dbReference type="GO" id="GO:0005524">
    <property type="term" value="F:ATP binding"/>
    <property type="evidence" value="ECO:0007669"/>
    <property type="project" value="UniProtKB-KW"/>
</dbReference>
<feature type="transmembrane region" description="Helical" evidence="8">
    <location>
        <begin position="545"/>
        <end position="567"/>
    </location>
</feature>
<evidence type="ECO:0000313" key="11">
    <source>
        <dbReference type="EMBL" id="NYD36744.1"/>
    </source>
</evidence>
<feature type="transmembrane region" description="Helical" evidence="8">
    <location>
        <begin position="20"/>
        <end position="46"/>
    </location>
</feature>
<dbReference type="GO" id="GO:0016887">
    <property type="term" value="F:ATP hydrolysis activity"/>
    <property type="evidence" value="ECO:0007669"/>
    <property type="project" value="InterPro"/>
</dbReference>
<dbReference type="GO" id="GO:0140359">
    <property type="term" value="F:ABC-type transporter activity"/>
    <property type="evidence" value="ECO:0007669"/>
    <property type="project" value="InterPro"/>
</dbReference>
<reference evidence="11 12" key="1">
    <citation type="submission" date="2020-07" db="EMBL/GenBank/DDBJ databases">
        <title>Sequencing the genomes of 1000 actinobacteria strains.</title>
        <authorList>
            <person name="Klenk H.-P."/>
        </authorList>
    </citation>
    <scope>NUCLEOTIDE SEQUENCE [LARGE SCALE GENOMIC DNA]</scope>
    <source>
        <strain evidence="11 12">DSM 45772</strain>
    </source>
</reference>
<feature type="domain" description="ABC transporter" evidence="9">
    <location>
        <begin position="921"/>
        <end position="1136"/>
    </location>
</feature>
<keyword evidence="6 8" id="KW-0472">Membrane</keyword>
<gene>
    <name evidence="11" type="ORF">BJ983_002846</name>
</gene>
<comment type="subcellular location">
    <subcellularLocation>
        <location evidence="1">Cell membrane</location>
        <topology evidence="1">Multi-pass membrane protein</topology>
    </subcellularLocation>
</comment>
<feature type="domain" description="ABC transmembrane type-1" evidence="10">
    <location>
        <begin position="24"/>
        <end position="297"/>
    </location>
</feature>
<dbReference type="AlphaFoldDB" id="A0A7Y9J6S5"/>
<feature type="region of interest" description="Disordered" evidence="7">
    <location>
        <begin position="506"/>
        <end position="537"/>
    </location>
</feature>
<feature type="domain" description="ABC transporter" evidence="9">
    <location>
        <begin position="318"/>
        <end position="534"/>
    </location>
</feature>
<evidence type="ECO:0000256" key="1">
    <source>
        <dbReference type="ARBA" id="ARBA00004651"/>
    </source>
</evidence>
<dbReference type="InterPro" id="IPR003439">
    <property type="entry name" value="ABC_transporter-like_ATP-bd"/>
</dbReference>
<dbReference type="Pfam" id="PF00664">
    <property type="entry name" value="ABC_membrane"/>
    <property type="match status" value="1"/>
</dbReference>
<evidence type="ECO:0000256" key="8">
    <source>
        <dbReference type="SAM" id="Phobius"/>
    </source>
</evidence>
<dbReference type="InterPro" id="IPR039421">
    <property type="entry name" value="Type_1_exporter"/>
</dbReference>
<dbReference type="PROSITE" id="PS50893">
    <property type="entry name" value="ABC_TRANSPORTER_2"/>
    <property type="match status" value="2"/>
</dbReference>
<dbReference type="SUPFAM" id="SSF90123">
    <property type="entry name" value="ABC transporter transmembrane region"/>
    <property type="match status" value="2"/>
</dbReference>
<accession>A0A7Y9J6S5</accession>
<dbReference type="PANTHER" id="PTHR24221:SF654">
    <property type="entry name" value="ATP-BINDING CASSETTE SUB-FAMILY B MEMBER 6"/>
    <property type="match status" value="1"/>
</dbReference>
<evidence type="ECO:0000313" key="12">
    <source>
        <dbReference type="Proteomes" id="UP000535890"/>
    </source>
</evidence>
<comment type="caution">
    <text evidence="11">The sequence shown here is derived from an EMBL/GenBank/DDBJ whole genome shotgun (WGS) entry which is preliminary data.</text>
</comment>
<evidence type="ECO:0000256" key="5">
    <source>
        <dbReference type="ARBA" id="ARBA00022989"/>
    </source>
</evidence>
<dbReference type="Proteomes" id="UP000535890">
    <property type="component" value="Unassembled WGS sequence"/>
</dbReference>
<dbReference type="PROSITE" id="PS50929">
    <property type="entry name" value="ABC_TM1F"/>
    <property type="match status" value="1"/>
</dbReference>
<feature type="region of interest" description="Disordered" evidence="7">
    <location>
        <begin position="831"/>
        <end position="917"/>
    </location>
</feature>
<keyword evidence="5 8" id="KW-1133">Transmembrane helix</keyword>
<feature type="transmembrane region" description="Helical" evidence="8">
    <location>
        <begin position="762"/>
        <end position="786"/>
    </location>
</feature>
<dbReference type="InterPro" id="IPR027417">
    <property type="entry name" value="P-loop_NTPase"/>
</dbReference>
<feature type="transmembrane region" description="Helical" evidence="8">
    <location>
        <begin position="683"/>
        <end position="703"/>
    </location>
</feature>